<feature type="compositionally biased region" description="Pro residues" evidence="1">
    <location>
        <begin position="592"/>
        <end position="607"/>
    </location>
</feature>
<feature type="transmembrane region" description="Helical" evidence="2">
    <location>
        <begin position="121"/>
        <end position="144"/>
    </location>
</feature>
<keyword evidence="4" id="KW-1185">Reference proteome</keyword>
<sequence length="628" mass="66634">MDLCCGRDLFTERATLETALLTKEKLKRYEELRGDWFRFSLVFGVVHGCTVTQLSYASTLQGARLANISLATLYFCYTVSALCLADDFVRKEGPLRSVLAGLASYLALGLSYALYAAAPGWFTSAFVVACAVVAGAGGGLIWVAQSTHFARTAYDAGGPAPIAFASSFAFWYITLEGVIKLTIACILVAYANLWVAISVIFLLSFSAYAVLYLFPERCGFEVDAAAPPRRLRDFAHTCAAVDFEALTAVARAHAADRRIPLLSPQWLAFGFSSSVFTSWFCGKVSEKRDEAVVGFASATLSFVAGAASPLLGRLASSVGRGAPVAVAVAGYGALCGLMLGCGSIDGITSWGTVWVYAGLQGVARSAFEGTAKMIVVEQFKGNATQLTNRAMASVYFHMGVSSMVTFLCLEVAQFGGLALTFGGFAAAALCSNGDEDAARAPPLSCLRKNRNHARVVDTPCGSGLARLAELRRAGRRQPGSRAAKRAATLEQREADDRRARIRAILDAMPKAENGGIADEHARLVAAAHMADKEARDTQAYLERYPAGHAQLPEGTHVKATKVGGARNPSSAGPRSPARRRRPAPVGGAPEAVAPPPLAEAAPPPLAAPPETRRRRPRKRKDALAMVGI</sequence>
<dbReference type="InterPro" id="IPR036259">
    <property type="entry name" value="MFS_trans_sf"/>
</dbReference>
<feature type="compositionally biased region" description="Low complexity" evidence="1">
    <location>
        <begin position="565"/>
        <end position="575"/>
    </location>
</feature>
<dbReference type="InParanoid" id="F0YDE6"/>
<evidence type="ECO:0000313" key="3">
    <source>
        <dbReference type="EMBL" id="EGB06815.1"/>
    </source>
</evidence>
<feature type="transmembrane region" description="Helical" evidence="2">
    <location>
        <begin position="68"/>
        <end position="85"/>
    </location>
</feature>
<evidence type="ECO:0000256" key="1">
    <source>
        <dbReference type="SAM" id="MobiDB-lite"/>
    </source>
</evidence>
<feature type="transmembrane region" description="Helical" evidence="2">
    <location>
        <begin position="291"/>
        <end position="311"/>
    </location>
</feature>
<feature type="transmembrane region" description="Helical" evidence="2">
    <location>
        <begin position="36"/>
        <end position="56"/>
    </location>
</feature>
<gene>
    <name evidence="3" type="ORF">AURANDRAFT_65389</name>
</gene>
<dbReference type="AlphaFoldDB" id="F0YDE6"/>
<proteinExistence type="predicted"/>
<feature type="transmembrane region" description="Helical" evidence="2">
    <location>
        <begin position="97"/>
        <end position="115"/>
    </location>
</feature>
<dbReference type="Proteomes" id="UP000002729">
    <property type="component" value="Unassembled WGS sequence"/>
</dbReference>
<keyword evidence="2" id="KW-0472">Membrane</keyword>
<dbReference type="EMBL" id="GL833133">
    <property type="protein sequence ID" value="EGB06815.1"/>
    <property type="molecule type" value="Genomic_DNA"/>
</dbReference>
<dbReference type="SUPFAM" id="SSF103473">
    <property type="entry name" value="MFS general substrate transporter"/>
    <property type="match status" value="1"/>
</dbReference>
<evidence type="ECO:0008006" key="5">
    <source>
        <dbReference type="Google" id="ProtNLM"/>
    </source>
</evidence>
<keyword evidence="2" id="KW-1133">Transmembrane helix</keyword>
<feature type="transmembrane region" description="Helical" evidence="2">
    <location>
        <begin position="318"/>
        <end position="339"/>
    </location>
</feature>
<dbReference type="GeneID" id="20225312"/>
<feature type="region of interest" description="Disordered" evidence="1">
    <location>
        <begin position="558"/>
        <end position="628"/>
    </location>
</feature>
<reference evidence="3 4" key="1">
    <citation type="journal article" date="2011" name="Proc. Natl. Acad. Sci. U.S.A.">
        <title>Niche of harmful alga Aureococcus anophagefferens revealed through ecogenomics.</title>
        <authorList>
            <person name="Gobler C.J."/>
            <person name="Berry D.L."/>
            <person name="Dyhrman S.T."/>
            <person name="Wilhelm S.W."/>
            <person name="Salamov A."/>
            <person name="Lobanov A.V."/>
            <person name="Zhang Y."/>
            <person name="Collier J.L."/>
            <person name="Wurch L.L."/>
            <person name="Kustka A.B."/>
            <person name="Dill B.D."/>
            <person name="Shah M."/>
            <person name="VerBerkmoes N.C."/>
            <person name="Kuo A."/>
            <person name="Terry A."/>
            <person name="Pangilinan J."/>
            <person name="Lindquist E.A."/>
            <person name="Lucas S."/>
            <person name="Paulsen I.T."/>
            <person name="Hattenrath-Lehmann T.K."/>
            <person name="Talmage S.C."/>
            <person name="Walker E.A."/>
            <person name="Koch F."/>
            <person name="Burson A.M."/>
            <person name="Marcoval M.A."/>
            <person name="Tang Y.Z."/>
            <person name="Lecleir G.R."/>
            <person name="Coyne K.J."/>
            <person name="Berg G.M."/>
            <person name="Bertrand E.M."/>
            <person name="Saito M.A."/>
            <person name="Gladyshev V.N."/>
            <person name="Grigoriev I.V."/>
        </authorList>
    </citation>
    <scope>NUCLEOTIDE SEQUENCE [LARGE SCALE GENOMIC DNA]</scope>
    <source>
        <strain evidence="4">CCMP 1984</strain>
    </source>
</reference>
<accession>F0YDE6</accession>
<feature type="transmembrane region" description="Helical" evidence="2">
    <location>
        <begin position="156"/>
        <end position="175"/>
    </location>
</feature>
<dbReference type="RefSeq" id="XP_009038561.1">
    <property type="nucleotide sequence ID" value="XM_009040313.1"/>
</dbReference>
<name>F0YDE6_AURAN</name>
<protein>
    <recommendedName>
        <fullName evidence="5">Major facilitator superfamily (MFS) profile domain-containing protein</fullName>
    </recommendedName>
</protein>
<dbReference type="OrthoDB" id="10584537at2759"/>
<organism evidence="4">
    <name type="scientific">Aureococcus anophagefferens</name>
    <name type="common">Harmful bloom alga</name>
    <dbReference type="NCBI Taxonomy" id="44056"/>
    <lineage>
        <taxon>Eukaryota</taxon>
        <taxon>Sar</taxon>
        <taxon>Stramenopiles</taxon>
        <taxon>Ochrophyta</taxon>
        <taxon>Pelagophyceae</taxon>
        <taxon>Pelagomonadales</taxon>
        <taxon>Pelagomonadaceae</taxon>
        <taxon>Aureococcus</taxon>
    </lineage>
</organism>
<feature type="transmembrane region" description="Helical" evidence="2">
    <location>
        <begin position="181"/>
        <end position="214"/>
    </location>
</feature>
<keyword evidence="2" id="KW-0812">Transmembrane</keyword>
<dbReference type="KEGG" id="aaf:AURANDRAFT_65389"/>
<feature type="region of interest" description="Disordered" evidence="1">
    <location>
        <begin position="472"/>
        <end position="494"/>
    </location>
</feature>
<evidence type="ECO:0000256" key="2">
    <source>
        <dbReference type="SAM" id="Phobius"/>
    </source>
</evidence>
<evidence type="ECO:0000313" key="4">
    <source>
        <dbReference type="Proteomes" id="UP000002729"/>
    </source>
</evidence>